<evidence type="ECO:0000313" key="1">
    <source>
        <dbReference type="EMBL" id="MFC1418799.1"/>
    </source>
</evidence>
<comment type="caution">
    <text evidence="1">The sequence shown here is derived from an EMBL/GenBank/DDBJ whole genome shotgun (WGS) entry which is preliminary data.</text>
</comment>
<protein>
    <submittedName>
        <fullName evidence="1">Uncharacterized protein</fullName>
    </submittedName>
</protein>
<sequence length="72" mass="8186">MRDVTVRCEDTSTKPCSARRVVPVACLNEAWERELRSEGWQLAARAGERDLCPAHRLAALNRRPAIPQDSLW</sequence>
<gene>
    <name evidence="1" type="ORF">ACEZDE_19480</name>
</gene>
<proteinExistence type="predicted"/>
<dbReference type="Proteomes" id="UP001592531">
    <property type="component" value="Unassembled WGS sequence"/>
</dbReference>
<reference evidence="1 2" key="1">
    <citation type="submission" date="2024-09" db="EMBL/GenBank/DDBJ databases">
        <authorList>
            <person name="Lee S.D."/>
        </authorList>
    </citation>
    <scope>NUCLEOTIDE SEQUENCE [LARGE SCALE GENOMIC DNA]</scope>
    <source>
        <strain evidence="1 2">N8-3</strain>
    </source>
</reference>
<dbReference type="EMBL" id="JBHFAB010000013">
    <property type="protein sequence ID" value="MFC1418799.1"/>
    <property type="molecule type" value="Genomic_DNA"/>
</dbReference>
<accession>A0ABV6VYG4</accession>
<evidence type="ECO:0000313" key="2">
    <source>
        <dbReference type="Proteomes" id="UP001592531"/>
    </source>
</evidence>
<name>A0ABV6VYG4_9ACTN</name>
<dbReference type="RefSeq" id="WP_380537595.1">
    <property type="nucleotide sequence ID" value="NZ_JBHFAB010000013.1"/>
</dbReference>
<keyword evidence="2" id="KW-1185">Reference proteome</keyword>
<organism evidence="1 2">
    <name type="scientific">Streptacidiphilus cavernicola</name>
    <dbReference type="NCBI Taxonomy" id="3342716"/>
    <lineage>
        <taxon>Bacteria</taxon>
        <taxon>Bacillati</taxon>
        <taxon>Actinomycetota</taxon>
        <taxon>Actinomycetes</taxon>
        <taxon>Kitasatosporales</taxon>
        <taxon>Streptomycetaceae</taxon>
        <taxon>Streptacidiphilus</taxon>
    </lineage>
</organism>